<dbReference type="GO" id="GO:0030145">
    <property type="term" value="F:manganese ion binding"/>
    <property type="evidence" value="ECO:0007669"/>
    <property type="project" value="UniProtKB-UniRule"/>
</dbReference>
<feature type="binding site" evidence="5 7">
    <location>
        <position position="261"/>
    </location>
    <ligand>
        <name>Mn(2+)</name>
        <dbReference type="ChEBI" id="CHEBI:29035"/>
        <label>1</label>
    </ligand>
</feature>
<dbReference type="GO" id="GO:0019557">
    <property type="term" value="P:L-histidine catabolic process to glutamate and formate"/>
    <property type="evidence" value="ECO:0007669"/>
    <property type="project" value="UniProtKB-UniPathway"/>
</dbReference>
<evidence type="ECO:0000313" key="12">
    <source>
        <dbReference type="Proteomes" id="UP000032487"/>
    </source>
</evidence>
<feature type="binding site" evidence="7">
    <location>
        <position position="263"/>
    </location>
    <ligand>
        <name>Mn(2+)</name>
        <dbReference type="ChEBI" id="CHEBI:29035"/>
        <label>1</label>
    </ligand>
</feature>
<evidence type="ECO:0000256" key="7">
    <source>
        <dbReference type="PIRSR" id="PIRSR036979-1"/>
    </source>
</evidence>
<dbReference type="PIRSF" id="PIRSF036979">
    <property type="entry name" value="Arginase"/>
    <property type="match status" value="1"/>
</dbReference>
<dbReference type="GO" id="GO:0019556">
    <property type="term" value="P:L-histidine catabolic process to glutamate and formamide"/>
    <property type="evidence" value="ECO:0007669"/>
    <property type="project" value="UniProtKB-UniRule"/>
</dbReference>
<dbReference type="EC" id="3.5.3.8" evidence="5 6"/>
<comment type="cofactor">
    <cofactor evidence="5 7">
        <name>Mn(2+)</name>
        <dbReference type="ChEBI" id="CHEBI:29035"/>
    </cofactor>
    <text evidence="5 7">Binds 2 manganese ions per subunit.</text>
</comment>
<keyword evidence="4 5" id="KW-0464">Manganese</keyword>
<evidence type="ECO:0000256" key="5">
    <source>
        <dbReference type="HAMAP-Rule" id="MF_00737"/>
    </source>
</evidence>
<dbReference type="SUPFAM" id="SSF52768">
    <property type="entry name" value="Arginase/deacetylase"/>
    <property type="match status" value="1"/>
</dbReference>
<dbReference type="Proteomes" id="UP000032487">
    <property type="component" value="Unassembled WGS sequence"/>
</dbReference>
<feature type="binding site" evidence="7">
    <location>
        <position position="171"/>
    </location>
    <ligand>
        <name>Mn(2+)</name>
        <dbReference type="ChEBI" id="CHEBI:29035"/>
        <label>1</label>
    </ligand>
</feature>
<evidence type="ECO:0000256" key="2">
    <source>
        <dbReference type="ARBA" id="ARBA00022801"/>
    </source>
</evidence>
<organism evidence="11 12">
    <name type="scientific">Stutzerimonas stutzeri</name>
    <name type="common">Pseudomonas stutzeri</name>
    <dbReference type="NCBI Taxonomy" id="316"/>
    <lineage>
        <taxon>Bacteria</taxon>
        <taxon>Pseudomonadati</taxon>
        <taxon>Pseudomonadota</taxon>
        <taxon>Gammaproteobacteria</taxon>
        <taxon>Pseudomonadales</taxon>
        <taxon>Pseudomonadaceae</taxon>
        <taxon>Stutzerimonas</taxon>
    </lineage>
</organism>
<comment type="catalytic activity">
    <reaction evidence="5">
        <text>N-formimidoyl-L-glutamate + H2O = formamide + L-glutamate</text>
        <dbReference type="Rhea" id="RHEA:22492"/>
        <dbReference type="ChEBI" id="CHEBI:15377"/>
        <dbReference type="ChEBI" id="CHEBI:16397"/>
        <dbReference type="ChEBI" id="CHEBI:29985"/>
        <dbReference type="ChEBI" id="CHEBI:58928"/>
        <dbReference type="EC" id="3.5.3.8"/>
    </reaction>
</comment>
<evidence type="ECO:0000256" key="1">
    <source>
        <dbReference type="ARBA" id="ARBA00022723"/>
    </source>
</evidence>
<dbReference type="GO" id="GO:0008783">
    <property type="term" value="F:agmatinase activity"/>
    <property type="evidence" value="ECO:0007669"/>
    <property type="project" value="TreeGrafter"/>
</dbReference>
<dbReference type="InterPro" id="IPR006035">
    <property type="entry name" value="Ureohydrolase"/>
</dbReference>
<dbReference type="GO" id="GO:0033389">
    <property type="term" value="P:putrescine biosynthetic process from arginine, via agmatine"/>
    <property type="evidence" value="ECO:0007669"/>
    <property type="project" value="TreeGrafter"/>
</dbReference>
<evidence type="ECO:0000313" key="11">
    <source>
        <dbReference type="EMBL" id="KJH79509.1"/>
    </source>
</evidence>
<dbReference type="Pfam" id="PF00491">
    <property type="entry name" value="Arginase"/>
    <property type="match status" value="1"/>
</dbReference>
<feature type="binding site" evidence="5 7">
    <location>
        <position position="173"/>
    </location>
    <ligand>
        <name>Mn(2+)</name>
        <dbReference type="ChEBI" id="CHEBI:29035"/>
        <label>1</label>
    </ligand>
</feature>
<dbReference type="PROSITE" id="PS01053">
    <property type="entry name" value="ARGINASE_1"/>
    <property type="match status" value="1"/>
</dbReference>
<comment type="similarity">
    <text evidence="5 8 9">Belongs to the arginase family.</text>
</comment>
<feature type="binding site" evidence="5">
    <location>
        <position position="261"/>
    </location>
    <ligand>
        <name>Mn(2+)</name>
        <dbReference type="ChEBI" id="CHEBI:29035"/>
        <label>2</label>
    </ligand>
</feature>
<dbReference type="OrthoDB" id="9789727at2"/>
<dbReference type="PANTHER" id="PTHR11358">
    <property type="entry name" value="ARGINASE/AGMATINASE"/>
    <property type="match status" value="1"/>
</dbReference>
<dbReference type="Gene3D" id="3.40.800.10">
    <property type="entry name" value="Ureohydrolase domain"/>
    <property type="match status" value="1"/>
</dbReference>
<accession>A0A0D9AFJ9</accession>
<evidence type="ECO:0000256" key="8">
    <source>
        <dbReference type="PROSITE-ProRule" id="PRU00742"/>
    </source>
</evidence>
<gene>
    <name evidence="11" type="ORF">UF78_20305</name>
</gene>
<evidence type="ECO:0000256" key="3">
    <source>
        <dbReference type="ARBA" id="ARBA00022808"/>
    </source>
</evidence>
<comment type="function">
    <text evidence="5">Catalyzes the conversion of N-formimidoyl-L-glutamate to L-glutamate and formamide.</text>
</comment>
<name>A0A0D9AFJ9_STUST</name>
<evidence type="ECO:0000256" key="10">
    <source>
        <dbReference type="SAM" id="MobiDB-lite"/>
    </source>
</evidence>
<feature type="binding site" evidence="5 7">
    <location>
        <position position="169"/>
    </location>
    <ligand>
        <name>Mn(2+)</name>
        <dbReference type="ChEBI" id="CHEBI:29035"/>
        <label>1</label>
    </ligand>
</feature>
<evidence type="ECO:0000256" key="6">
    <source>
        <dbReference type="NCBIfam" id="TIGR01227"/>
    </source>
</evidence>
<dbReference type="HAMAP" id="MF_00737">
    <property type="entry name" value="Formimidoylglutam"/>
    <property type="match status" value="1"/>
</dbReference>
<dbReference type="EMBL" id="JYHV01000037">
    <property type="protein sequence ID" value="KJH79509.1"/>
    <property type="molecule type" value="Genomic_DNA"/>
</dbReference>
<dbReference type="InterPro" id="IPR023696">
    <property type="entry name" value="Ureohydrolase_dom_sf"/>
</dbReference>
<feature type="binding site" evidence="5">
    <location>
        <position position="263"/>
    </location>
    <ligand>
        <name>Mn(2+)</name>
        <dbReference type="ChEBI" id="CHEBI:29035"/>
        <label>2</label>
    </ligand>
</feature>
<dbReference type="InterPro" id="IPR005923">
    <property type="entry name" value="HutG"/>
</dbReference>
<protein>
    <recommendedName>
        <fullName evidence="5 6">Formimidoylglutamase</fullName>
        <ecNumber evidence="5 6">3.5.3.8</ecNumber>
    </recommendedName>
    <alternativeName>
        <fullName evidence="5">Formiminoglutamase</fullName>
    </alternativeName>
    <alternativeName>
        <fullName evidence="5">Formiminoglutamate hydrolase</fullName>
    </alternativeName>
</protein>
<proteinExistence type="inferred from homology"/>
<dbReference type="CDD" id="cd09988">
    <property type="entry name" value="Formimidoylglutamase"/>
    <property type="match status" value="1"/>
</dbReference>
<reference evidence="11 12" key="1">
    <citation type="submission" date="2015-02" db="EMBL/GenBank/DDBJ databases">
        <title>Draft genome sequence of Pseudomonas stutzeri NT0128 isolated from wheat (Triticum turgidum) rhizosphere.</title>
        <authorList>
            <person name="Tovi N."/>
            <person name="Frenk S."/>
            <person name="Hadar Y."/>
            <person name="Minz D."/>
        </authorList>
    </citation>
    <scope>NUCLEOTIDE SEQUENCE [LARGE SCALE GENOMIC DNA]</scope>
    <source>
        <strain evidence="11 12">NT0128</strain>
    </source>
</reference>
<dbReference type="PANTHER" id="PTHR11358:SF35">
    <property type="entry name" value="FORMIMIDOYLGLUTAMASE"/>
    <property type="match status" value="1"/>
</dbReference>
<dbReference type="InterPro" id="IPR020855">
    <property type="entry name" value="Ureohydrolase_Mn_BS"/>
</dbReference>
<dbReference type="GO" id="GO:0050415">
    <property type="term" value="F:formimidoylglutamase activity"/>
    <property type="evidence" value="ECO:0007669"/>
    <property type="project" value="UniProtKB-UniRule"/>
</dbReference>
<feature type="binding site" evidence="5">
    <location>
        <position position="171"/>
    </location>
    <ligand>
        <name>Mn(2+)</name>
        <dbReference type="ChEBI" id="CHEBI:29035"/>
        <label>2</label>
    </ligand>
</feature>
<feature type="binding site" evidence="5">
    <location>
        <position position="169"/>
    </location>
    <ligand>
        <name>Mn(2+)</name>
        <dbReference type="ChEBI" id="CHEBI:29035"/>
        <label>2</label>
    </ligand>
</feature>
<dbReference type="NCBIfam" id="TIGR01227">
    <property type="entry name" value="hutG"/>
    <property type="match status" value="1"/>
</dbReference>
<keyword evidence="2 5" id="KW-0378">Hydrolase</keyword>
<dbReference type="AlphaFoldDB" id="A0A0D9AFJ9"/>
<comment type="caution">
    <text evidence="11">The sequence shown here is derived from an EMBL/GenBank/DDBJ whole genome shotgun (WGS) entry which is preliminary data.</text>
</comment>
<dbReference type="UniPathway" id="UPA00379">
    <property type="reaction ID" value="UER00552"/>
</dbReference>
<comment type="pathway">
    <text evidence="5">Amino-acid degradation; L-histidine degradation into L-glutamate; L-glutamate from N-formimidoyl-L-glutamate (hydrolase route): step 1/1.</text>
</comment>
<feature type="region of interest" description="Disordered" evidence="10">
    <location>
        <begin position="1"/>
        <end position="20"/>
    </location>
</feature>
<keyword evidence="1 5" id="KW-0479">Metal-binding</keyword>
<sequence length="332" mass="35362">MHADRHSMEPWQGRVDPEADSARWHQRIQPLAGDSVLGLALLGFASDEGVRRNHGRVGAANGPLAIRKALANLAWHRSGPAYDAGDVVCADGELEAAQARLGSNVCALLDAGHLPIVLGGGHEVAFGSWQGLAGHLGGDQSEQRSPAMAVPRRAAPRRAAPRIGIINFDAHFDLRDPTHVQSSGTPFAQIAEQCALRGWPFAYACIGVSRASNTRALFQRAAELQVLVREDRDISEASLASLGADLDRFIAGCDAVYLTIDIDVLPACEAPGVSAPAARGVSLALLEPLLERIRDSGKLRLADLAELNPEHDIDNRTARLAARLIHLLSLTG</sequence>
<evidence type="ECO:0000256" key="9">
    <source>
        <dbReference type="RuleBase" id="RU003684"/>
    </source>
</evidence>
<dbReference type="PATRIC" id="fig|316.101.peg.2906"/>
<dbReference type="PRINTS" id="PR00116">
    <property type="entry name" value="ARGINASE"/>
</dbReference>
<evidence type="ECO:0000256" key="4">
    <source>
        <dbReference type="ARBA" id="ARBA00023211"/>
    </source>
</evidence>
<feature type="binding site" evidence="5 7">
    <location>
        <position position="122"/>
    </location>
    <ligand>
        <name>Mn(2+)</name>
        <dbReference type="ChEBI" id="CHEBI:29035"/>
        <label>1</label>
    </ligand>
</feature>
<dbReference type="PROSITE" id="PS51409">
    <property type="entry name" value="ARGINASE_2"/>
    <property type="match status" value="1"/>
</dbReference>
<dbReference type="RefSeq" id="WP_045164018.1">
    <property type="nucleotide sequence ID" value="NZ_JYHV01000037.1"/>
</dbReference>
<keyword evidence="3 5" id="KW-0369">Histidine metabolism</keyword>